<sequence>MDESLTTELDAVNVMLSTIGSSPVNTLEGPLAPDVLTARKKLHQISKAVQSERWDFNTEDYYPLARNSDNEIPLPTNTLNVAVTYPTTLAIVQRGLRLYDKTNHRYTFEQDVQATITFVLMFEELPEPARNYIGIRAARDFQSALQSAAEAKYSEEDELRARADFIRSEGYGSLLDGSGTYRPAHTLRRGS</sequence>
<comment type="caution">
    <text evidence="1">The sequence shown here is derived from an EMBL/GenBank/DDBJ whole genome shotgun (WGS) entry which is preliminary data.</text>
</comment>
<name>A0A6I3KDF5_9HYPH</name>
<protein>
    <submittedName>
        <fullName evidence="1">Phage tail protein</fullName>
    </submittedName>
</protein>
<evidence type="ECO:0000313" key="1">
    <source>
        <dbReference type="EMBL" id="MTD92884.1"/>
    </source>
</evidence>
<keyword evidence="2" id="KW-1185">Reference proteome</keyword>
<organism evidence="1 2">
    <name type="scientific">Hyphomicrobium album</name>
    <dbReference type="NCBI Taxonomy" id="2665159"/>
    <lineage>
        <taxon>Bacteria</taxon>
        <taxon>Pseudomonadati</taxon>
        <taxon>Pseudomonadota</taxon>
        <taxon>Alphaproteobacteria</taxon>
        <taxon>Hyphomicrobiales</taxon>
        <taxon>Hyphomicrobiaceae</taxon>
        <taxon>Hyphomicrobium</taxon>
    </lineage>
</organism>
<gene>
    <name evidence="1" type="ORF">GIW81_00890</name>
</gene>
<evidence type="ECO:0000313" key="2">
    <source>
        <dbReference type="Proteomes" id="UP000440694"/>
    </source>
</evidence>
<dbReference type="RefSeq" id="WP_154737474.1">
    <property type="nucleotide sequence ID" value="NZ_WMBQ01000001.1"/>
</dbReference>
<dbReference type="AlphaFoldDB" id="A0A6I3KDF5"/>
<accession>A0A6I3KDF5</accession>
<reference evidence="1 2" key="1">
    <citation type="submission" date="2019-11" db="EMBL/GenBank/DDBJ databases">
        <title>Identification of a novel strain.</title>
        <authorList>
            <person name="Xu Q."/>
            <person name="Wang G."/>
        </authorList>
    </citation>
    <scope>NUCLEOTIDE SEQUENCE [LARGE SCALE GENOMIC DNA]</scope>
    <source>
        <strain evidence="2">xq</strain>
    </source>
</reference>
<dbReference type="InterPro" id="IPR033767">
    <property type="entry name" value="Tail_Gp11"/>
</dbReference>
<proteinExistence type="predicted"/>
<dbReference type="Pfam" id="PF17212">
    <property type="entry name" value="Tube"/>
    <property type="match status" value="1"/>
</dbReference>
<dbReference type="Proteomes" id="UP000440694">
    <property type="component" value="Unassembled WGS sequence"/>
</dbReference>
<dbReference type="EMBL" id="WMBQ01000001">
    <property type="protein sequence ID" value="MTD92884.1"/>
    <property type="molecule type" value="Genomic_DNA"/>
</dbReference>